<evidence type="ECO:0000256" key="10">
    <source>
        <dbReference type="ARBA" id="ARBA00044041"/>
    </source>
</evidence>
<keyword evidence="5" id="KW-0328">Glycosyltransferase</keyword>
<comment type="pathway">
    <text evidence="2">Bacterial outer membrane biogenesis; LPS core biosynthesis.</text>
</comment>
<comment type="subcellular location">
    <subcellularLocation>
        <location evidence="1">Cell inner membrane</location>
        <topology evidence="1">Peripheral membrane protein</topology>
        <orientation evidence="1">Cytoplasmic side</orientation>
    </subcellularLocation>
</comment>
<dbReference type="EMBL" id="JAHCVJ010000006">
    <property type="protein sequence ID" value="MBT0665568.1"/>
    <property type="molecule type" value="Genomic_DNA"/>
</dbReference>
<evidence type="ECO:0000256" key="1">
    <source>
        <dbReference type="ARBA" id="ARBA00004515"/>
    </source>
</evidence>
<keyword evidence="8" id="KW-0472">Membrane</keyword>
<dbReference type="InterPro" id="IPR051199">
    <property type="entry name" value="LPS_LOS_Heptosyltrfase"/>
</dbReference>
<evidence type="ECO:0000256" key="7">
    <source>
        <dbReference type="ARBA" id="ARBA00022985"/>
    </source>
</evidence>
<accession>A0AAW4L3N9</accession>
<evidence type="ECO:0000313" key="14">
    <source>
        <dbReference type="EMBL" id="MBT0665568.1"/>
    </source>
</evidence>
<evidence type="ECO:0000256" key="13">
    <source>
        <dbReference type="ARBA" id="ARBA00049201"/>
    </source>
</evidence>
<keyword evidence="15" id="KW-1185">Reference proteome</keyword>
<dbReference type="InterPro" id="IPR002201">
    <property type="entry name" value="Glyco_trans_9"/>
</dbReference>
<evidence type="ECO:0000256" key="11">
    <source>
        <dbReference type="ARBA" id="ARBA00044190"/>
    </source>
</evidence>
<evidence type="ECO:0000256" key="6">
    <source>
        <dbReference type="ARBA" id="ARBA00022679"/>
    </source>
</evidence>
<proteinExistence type="inferred from homology"/>
<dbReference type="GO" id="GO:0009244">
    <property type="term" value="P:lipopolysaccharide core region biosynthetic process"/>
    <property type="evidence" value="ECO:0007669"/>
    <property type="project" value="InterPro"/>
</dbReference>
<dbReference type="GO" id="GO:0005829">
    <property type="term" value="C:cytosol"/>
    <property type="evidence" value="ECO:0007669"/>
    <property type="project" value="TreeGrafter"/>
</dbReference>
<dbReference type="Proteomes" id="UP000811899">
    <property type="component" value="Unassembled WGS sequence"/>
</dbReference>
<evidence type="ECO:0000256" key="5">
    <source>
        <dbReference type="ARBA" id="ARBA00022676"/>
    </source>
</evidence>
<evidence type="ECO:0000256" key="9">
    <source>
        <dbReference type="ARBA" id="ARBA00043995"/>
    </source>
</evidence>
<dbReference type="SUPFAM" id="SSF53756">
    <property type="entry name" value="UDP-Glycosyltransferase/glycogen phosphorylase"/>
    <property type="match status" value="1"/>
</dbReference>
<dbReference type="RefSeq" id="WP_214172343.1">
    <property type="nucleotide sequence ID" value="NZ_JAHCVJ010000006.1"/>
</dbReference>
<dbReference type="PANTHER" id="PTHR30160">
    <property type="entry name" value="TETRAACYLDISACCHARIDE 4'-KINASE-RELATED"/>
    <property type="match status" value="1"/>
</dbReference>
<dbReference type="CDD" id="cd03789">
    <property type="entry name" value="GT9_LPS_heptosyltransferase"/>
    <property type="match status" value="1"/>
</dbReference>
<keyword evidence="3" id="KW-1003">Cell membrane</keyword>
<dbReference type="InterPro" id="IPR011908">
    <property type="entry name" value="LipoPS_heptosylTferase-I"/>
</dbReference>
<keyword evidence="4" id="KW-0997">Cell inner membrane</keyword>
<dbReference type="AlphaFoldDB" id="A0AAW4L3N9"/>
<dbReference type="NCBIfam" id="TIGR02193">
    <property type="entry name" value="heptsyl_trn_I"/>
    <property type="match status" value="1"/>
</dbReference>
<dbReference type="Gene3D" id="3.40.50.2000">
    <property type="entry name" value="Glycogen Phosphorylase B"/>
    <property type="match status" value="2"/>
</dbReference>
<evidence type="ECO:0000256" key="12">
    <source>
        <dbReference type="ARBA" id="ARBA00044330"/>
    </source>
</evidence>
<organism evidence="14 15">
    <name type="scientific">Geoanaerobacter pelophilus</name>
    <dbReference type="NCBI Taxonomy" id="60036"/>
    <lineage>
        <taxon>Bacteria</taxon>
        <taxon>Pseudomonadati</taxon>
        <taxon>Thermodesulfobacteriota</taxon>
        <taxon>Desulfuromonadia</taxon>
        <taxon>Geobacterales</taxon>
        <taxon>Geobacteraceae</taxon>
        <taxon>Geoanaerobacter</taxon>
    </lineage>
</organism>
<reference evidence="14 15" key="1">
    <citation type="submission" date="2021-05" db="EMBL/GenBank/DDBJ databases">
        <title>The draft genome of Geobacter pelophilus DSM 12255.</title>
        <authorList>
            <person name="Xu Z."/>
            <person name="Masuda Y."/>
            <person name="Itoh H."/>
            <person name="Senoo K."/>
        </authorList>
    </citation>
    <scope>NUCLEOTIDE SEQUENCE [LARGE SCALE GENOMIC DNA]</scope>
    <source>
        <strain evidence="14 15">DSM 12255</strain>
    </source>
</reference>
<gene>
    <name evidence="14" type="primary">waaC</name>
    <name evidence="14" type="ORF">KI809_14765</name>
</gene>
<keyword evidence="7" id="KW-0448">Lipopolysaccharide biosynthesis</keyword>
<evidence type="ECO:0000256" key="8">
    <source>
        <dbReference type="ARBA" id="ARBA00023136"/>
    </source>
</evidence>
<comment type="caution">
    <text evidence="14">The sequence shown here is derived from an EMBL/GenBank/DDBJ whole genome shotgun (WGS) entry which is preliminary data.</text>
</comment>
<protein>
    <recommendedName>
        <fullName evidence="11">Lipopolysaccharide heptosyltransferase 1</fullName>
        <ecNumber evidence="10">2.4.99.23</ecNumber>
    </recommendedName>
    <alternativeName>
        <fullName evidence="12">ADP-heptose:lipopolysaccharide heptosyltransferase I</fullName>
    </alternativeName>
</protein>
<dbReference type="EC" id="2.4.99.23" evidence="10"/>
<evidence type="ECO:0000256" key="4">
    <source>
        <dbReference type="ARBA" id="ARBA00022519"/>
    </source>
</evidence>
<dbReference type="GO" id="GO:0005886">
    <property type="term" value="C:plasma membrane"/>
    <property type="evidence" value="ECO:0007669"/>
    <property type="project" value="UniProtKB-SubCell"/>
</dbReference>
<dbReference type="Pfam" id="PF01075">
    <property type="entry name" value="Glyco_transf_9"/>
    <property type="match status" value="1"/>
</dbReference>
<dbReference type="GO" id="GO:0008713">
    <property type="term" value="F:ADP-heptose-lipopolysaccharide heptosyltransferase activity"/>
    <property type="evidence" value="ECO:0007669"/>
    <property type="project" value="TreeGrafter"/>
</dbReference>
<evidence type="ECO:0000313" key="15">
    <source>
        <dbReference type="Proteomes" id="UP000811899"/>
    </source>
</evidence>
<comment type="similarity">
    <text evidence="9">Belongs to the glycosyltransferase 9 family.</text>
</comment>
<comment type="catalytic activity">
    <reaction evidence="13">
        <text>an alpha-Kdo-(2-&gt;4)-alpha-Kdo-(2-&gt;6)-lipid A + ADP-L-glycero-beta-D-manno-heptose = an L-alpha-D-Hep-(1-&gt;5)-[alpha-Kdo-(2-&gt;4)]-alpha-Kdo-(2-&gt;6)-lipid A + ADP + H(+)</text>
        <dbReference type="Rhea" id="RHEA:74067"/>
        <dbReference type="ChEBI" id="CHEBI:15378"/>
        <dbReference type="ChEBI" id="CHEBI:61506"/>
        <dbReference type="ChEBI" id="CHEBI:176431"/>
        <dbReference type="ChEBI" id="CHEBI:193068"/>
        <dbReference type="ChEBI" id="CHEBI:456216"/>
        <dbReference type="EC" id="2.4.99.23"/>
    </reaction>
</comment>
<name>A0AAW4L3N9_9BACT</name>
<evidence type="ECO:0000256" key="2">
    <source>
        <dbReference type="ARBA" id="ARBA00004713"/>
    </source>
</evidence>
<evidence type="ECO:0000256" key="3">
    <source>
        <dbReference type="ARBA" id="ARBA00022475"/>
    </source>
</evidence>
<keyword evidence="6" id="KW-0808">Transferase</keyword>
<dbReference type="PANTHER" id="PTHR30160:SF19">
    <property type="entry name" value="LIPOPOLYSACCHARIDE HEPTOSYLTRANSFERASE 1"/>
    <property type="match status" value="1"/>
</dbReference>
<sequence>MKIAIVRLSSLGDIVFCMASLQLIRRRFPDAEITWVADAKFADILDCNSDLQRVVKLGLKGLKGRLTIAGLRAELQKLSGLGPFDLVIDMHGMLKSALVSRLLGGPVSGLHPSIAKEPLATAVYRQRVRIPKDVIGVARYAGLAAAALGFELNQTELADHSPYLFAGAEDRAAVSGYFAGTGPHLLLVAGTSIGYKNYPAEGFAEVAAGLDAKVLICHGNEQEEATAQAIAQRAPNVSLLPRLTINRLKAAIGLADLVIGGDTGPTHMAWAMNVPSIALFGATPSNCIVATERNRVITSASPANYGRPNPADLSIRSIPPADIVRVAKELLGKYYEEKR</sequence>